<protein>
    <submittedName>
        <fullName evidence="2">Uncharacterized protein</fullName>
    </submittedName>
</protein>
<comment type="caution">
    <text evidence="2">The sequence shown here is derived from an EMBL/GenBank/DDBJ whole genome shotgun (WGS) entry which is preliminary data.</text>
</comment>
<organism evidence="2 3">
    <name type="scientific">Nonomuraea monospora</name>
    <dbReference type="NCBI Taxonomy" id="568818"/>
    <lineage>
        <taxon>Bacteria</taxon>
        <taxon>Bacillati</taxon>
        <taxon>Actinomycetota</taxon>
        <taxon>Actinomycetes</taxon>
        <taxon>Streptosporangiales</taxon>
        <taxon>Streptosporangiaceae</taxon>
        <taxon>Nonomuraea</taxon>
    </lineage>
</organism>
<evidence type="ECO:0000313" key="3">
    <source>
        <dbReference type="Proteomes" id="UP001499843"/>
    </source>
</evidence>
<evidence type="ECO:0000256" key="1">
    <source>
        <dbReference type="SAM" id="Coils"/>
    </source>
</evidence>
<keyword evidence="3" id="KW-1185">Reference proteome</keyword>
<dbReference type="Proteomes" id="UP001499843">
    <property type="component" value="Unassembled WGS sequence"/>
</dbReference>
<dbReference type="EMBL" id="BAAAQX010000053">
    <property type="protein sequence ID" value="GAA2215696.1"/>
    <property type="molecule type" value="Genomic_DNA"/>
</dbReference>
<keyword evidence="1" id="KW-0175">Coiled coil</keyword>
<evidence type="ECO:0000313" key="2">
    <source>
        <dbReference type="EMBL" id="GAA2215696.1"/>
    </source>
</evidence>
<reference evidence="2 3" key="1">
    <citation type="journal article" date="2019" name="Int. J. Syst. Evol. Microbiol.">
        <title>The Global Catalogue of Microorganisms (GCM) 10K type strain sequencing project: providing services to taxonomists for standard genome sequencing and annotation.</title>
        <authorList>
            <consortium name="The Broad Institute Genomics Platform"/>
            <consortium name="The Broad Institute Genome Sequencing Center for Infectious Disease"/>
            <person name="Wu L."/>
            <person name="Ma J."/>
        </authorList>
    </citation>
    <scope>NUCLEOTIDE SEQUENCE [LARGE SCALE GENOMIC DNA]</scope>
    <source>
        <strain evidence="2 3">JCM 16114</strain>
    </source>
</reference>
<proteinExistence type="predicted"/>
<name>A0ABN3D1N6_9ACTN</name>
<sequence length="251" mass="27529">MHPPESLASRAEALLNRLAQVEAQEADQQARVEIEKARVRAGGAREDLDSALRVIPLLAEHGLAQPAVRKATAGEIAKARTALRTTATMIVGASIGDVASRIRSQSVNSALDTAGKFSRSFLVDLNRSVDTKRMQMRPDGIEQPIVAYPGSSEALAARLRRIQSLFARKVENLSPDDLVKRLQDLDDGAASWAADRPKLDQSLERQHPEVSEFLRYAATEDGAPWRLITPAVRAWLSDPENTVNLRIVLRS</sequence>
<gene>
    <name evidence="2" type="ORF">GCM10009850_111640</name>
</gene>
<feature type="coiled-coil region" evidence="1">
    <location>
        <begin position="11"/>
        <end position="38"/>
    </location>
</feature>
<accession>A0ABN3D1N6</accession>